<name>A0AAN5DCK7_9BILA</name>
<dbReference type="PRINTS" id="PR00203">
    <property type="entry name" value="AMYLOIDA4"/>
</dbReference>
<dbReference type="GO" id="GO:0043005">
    <property type="term" value="C:neuron projection"/>
    <property type="evidence" value="ECO:0007669"/>
    <property type="project" value="TreeGrafter"/>
</dbReference>
<comment type="caution">
    <text evidence="8">Lacks conserved residue(s) required for the propagation of feature annotation.</text>
</comment>
<dbReference type="Pfam" id="PF10515">
    <property type="entry name" value="APP_amyloid"/>
    <property type="match status" value="1"/>
</dbReference>
<feature type="region of interest" description="GFLD subdomain" evidence="8">
    <location>
        <begin position="30"/>
        <end position="123"/>
    </location>
</feature>
<evidence type="ECO:0000256" key="3">
    <source>
        <dbReference type="ARBA" id="ARBA00022729"/>
    </source>
</evidence>
<dbReference type="PROSITE" id="PS51869">
    <property type="entry name" value="APP_E1"/>
    <property type="match status" value="1"/>
</dbReference>
<dbReference type="Pfam" id="PF12924">
    <property type="entry name" value="APP_Cu_bd"/>
    <property type="match status" value="1"/>
</dbReference>
<keyword evidence="3 12" id="KW-0732">Signal</keyword>
<dbReference type="Pfam" id="PF02177">
    <property type="entry name" value="APP_N"/>
    <property type="match status" value="1"/>
</dbReference>
<protein>
    <recommendedName>
        <fullName evidence="17">Apl-1</fullName>
    </recommendedName>
</protein>
<evidence type="ECO:0000256" key="2">
    <source>
        <dbReference type="ARBA" id="ARBA00022692"/>
    </source>
</evidence>
<organism evidence="15 16">
    <name type="scientific">Pristionchus mayeri</name>
    <dbReference type="NCBI Taxonomy" id="1317129"/>
    <lineage>
        <taxon>Eukaryota</taxon>
        <taxon>Metazoa</taxon>
        <taxon>Ecdysozoa</taxon>
        <taxon>Nematoda</taxon>
        <taxon>Chromadorea</taxon>
        <taxon>Rhabditida</taxon>
        <taxon>Rhabditina</taxon>
        <taxon>Diplogasteromorpha</taxon>
        <taxon>Diplogasteroidea</taxon>
        <taxon>Neodiplogasteridae</taxon>
        <taxon>Pristionchus</taxon>
    </lineage>
</organism>
<evidence type="ECO:0000256" key="5">
    <source>
        <dbReference type="ARBA" id="ARBA00023136"/>
    </source>
</evidence>
<dbReference type="SUPFAM" id="SSF89811">
    <property type="entry name" value="Amyloid beta a4 protein copper binding domain (domain 2)"/>
    <property type="match status" value="1"/>
</dbReference>
<dbReference type="Gene3D" id="3.30.1490.140">
    <property type="entry name" value="Amyloidogenic glycoprotein, copper-binding domain"/>
    <property type="match status" value="1"/>
</dbReference>
<keyword evidence="16" id="KW-1185">Reference proteome</keyword>
<dbReference type="InterPro" id="IPR036454">
    <property type="entry name" value="Amyloid_glyco_heparin-bd_sf"/>
</dbReference>
<evidence type="ECO:0000256" key="1">
    <source>
        <dbReference type="ARBA" id="ARBA00004479"/>
    </source>
</evidence>
<evidence type="ECO:0000256" key="4">
    <source>
        <dbReference type="ARBA" id="ARBA00022989"/>
    </source>
</evidence>
<keyword evidence="2 11" id="KW-0812">Transmembrane</keyword>
<feature type="non-terminal residue" evidence="15">
    <location>
        <position position="1"/>
    </location>
</feature>
<feature type="region of interest" description="CuBD subdomain" evidence="8">
    <location>
        <begin position="131"/>
        <end position="195"/>
    </location>
</feature>
<sequence>LQHMTGVGVAATVAALCLALGASAASDRHERFVPLIAFKCGYRNRYMAENGTWVTDENKFATCLKGNLDKLKYCKKVYPSLNVTNIVEYSHEVTLAEWCREEGDKCTATKTVRPYRCIVGEFHSEALQVPHDCRFNHENSRDMCNDYDSWKQEATRLCNQRKDDGGKAMIVRSFAMLEPCGLDLFTGVEYVCCPTDDVDAALISKKEEKTSKKEDDDDEDEDDDDSSDYDGEKDDEDKSKESSKDVYFVSPFEGLANEHEKYREALDRMEQKHRLKVDKVMKEWNELDERYNKQKTIDPVKAELLKKEMSNRFQTTVAALEEEHRKMRKEIEEVHEERVQSSMNEKKRTATHEYRAALADAVAIPDKHKVLKTLKAYIRSEEKDRIHTINRFRHLLREDTQEAMNIKAMTVHRLRYIDLRINGTVAMLKDLPTIDLAIRPIAMAFWSDFRRENTPEMTPEIWKKIESSTDKDQALVDFYEQGYRKVHPESFAKVKIPAYTKEAPLAHSDKQPTTAVPATLEPAKVLPKDEETDSEEDDDSYYEDDNDEEMKKTKKTEKKTEIKKETIKVVKEDIVHPPIVAVDEDVDDSDEDDDDEDEEDEKDSRKELRVDIEPIIDEHSRESIHVLPFSERIAARSHSSWPFTSSGYVFFFIVAAFVGFACFALVGLNRRRRSTRWVEVDVCSPEERHVNGMQINGYENPTYSFFDSKP</sequence>
<feature type="region of interest" description="Disordered" evidence="10">
    <location>
        <begin position="505"/>
        <end position="558"/>
    </location>
</feature>
<feature type="domain" description="E1" evidence="13">
    <location>
        <begin position="30"/>
        <end position="195"/>
    </location>
</feature>
<evidence type="ECO:0000313" key="16">
    <source>
        <dbReference type="Proteomes" id="UP001328107"/>
    </source>
</evidence>
<evidence type="ECO:0000256" key="12">
    <source>
        <dbReference type="SAM" id="SignalP"/>
    </source>
</evidence>
<evidence type="ECO:0008006" key="17">
    <source>
        <dbReference type="Google" id="ProtNLM"/>
    </source>
</evidence>
<proteinExistence type="inferred from homology"/>
<dbReference type="InterPro" id="IPR008155">
    <property type="entry name" value="Amyloid_glyco"/>
</dbReference>
<evidence type="ECO:0000256" key="9">
    <source>
        <dbReference type="SAM" id="Coils"/>
    </source>
</evidence>
<feature type="chain" id="PRO_5042844875" description="Apl-1" evidence="12">
    <location>
        <begin position="25"/>
        <end position="710"/>
    </location>
</feature>
<feature type="transmembrane region" description="Helical" evidence="11">
    <location>
        <begin position="648"/>
        <end position="668"/>
    </location>
</feature>
<dbReference type="InterPro" id="IPR036176">
    <property type="entry name" value="E2_sf"/>
</dbReference>
<dbReference type="InterPro" id="IPR008154">
    <property type="entry name" value="Amyloid_glyco_extra"/>
</dbReference>
<feature type="signal peptide" evidence="12">
    <location>
        <begin position="1"/>
        <end position="24"/>
    </location>
</feature>
<feature type="compositionally biased region" description="Acidic residues" evidence="10">
    <location>
        <begin position="582"/>
        <end position="601"/>
    </location>
</feature>
<evidence type="ECO:0000313" key="15">
    <source>
        <dbReference type="EMBL" id="GMR60200.1"/>
    </source>
</evidence>
<keyword evidence="6 8" id="KW-1015">Disulfide bond</keyword>
<feature type="coiled-coil region" evidence="9">
    <location>
        <begin position="310"/>
        <end position="337"/>
    </location>
</feature>
<comment type="similarity">
    <text evidence="8">Belongs to the APP family.</text>
</comment>
<keyword evidence="9" id="KW-0175">Coiled coil</keyword>
<dbReference type="Proteomes" id="UP001328107">
    <property type="component" value="Unassembled WGS sequence"/>
</dbReference>
<feature type="compositionally biased region" description="Acidic residues" evidence="10">
    <location>
        <begin position="215"/>
        <end position="235"/>
    </location>
</feature>
<evidence type="ECO:0000259" key="13">
    <source>
        <dbReference type="PROSITE" id="PS51869"/>
    </source>
</evidence>
<dbReference type="GO" id="GO:0007417">
    <property type="term" value="P:central nervous system development"/>
    <property type="evidence" value="ECO:0007669"/>
    <property type="project" value="TreeGrafter"/>
</dbReference>
<evidence type="ECO:0000256" key="7">
    <source>
        <dbReference type="ARBA" id="ARBA00023180"/>
    </source>
</evidence>
<dbReference type="PANTHER" id="PTHR23103:SF15">
    <property type="entry name" value="AMYLOID-BETA-LIKE PROTEIN"/>
    <property type="match status" value="1"/>
</dbReference>
<dbReference type="InterPro" id="IPR011993">
    <property type="entry name" value="PH-like_dom_sf"/>
</dbReference>
<dbReference type="InterPro" id="IPR011178">
    <property type="entry name" value="Amyloid_glyco_Cu-bd"/>
</dbReference>
<dbReference type="InterPro" id="IPR036669">
    <property type="entry name" value="Amyloid_Cu-bd_sf"/>
</dbReference>
<dbReference type="PROSITE" id="PS00319">
    <property type="entry name" value="APP_CUBD"/>
    <property type="match status" value="1"/>
</dbReference>
<evidence type="ECO:0000256" key="8">
    <source>
        <dbReference type="PROSITE-ProRule" id="PRU01217"/>
    </source>
</evidence>
<reference evidence="16" key="1">
    <citation type="submission" date="2022-10" db="EMBL/GenBank/DDBJ databases">
        <title>Genome assembly of Pristionchus species.</title>
        <authorList>
            <person name="Yoshida K."/>
            <person name="Sommer R.J."/>
        </authorList>
    </citation>
    <scope>NUCLEOTIDE SEQUENCE [LARGE SCALE GENOMIC DNA]</scope>
    <source>
        <strain evidence="16">RS5460</strain>
    </source>
</reference>
<evidence type="ECO:0000256" key="11">
    <source>
        <dbReference type="SAM" id="Phobius"/>
    </source>
</evidence>
<dbReference type="EMBL" id="BTRK01000006">
    <property type="protein sequence ID" value="GMR60200.1"/>
    <property type="molecule type" value="Genomic_DNA"/>
</dbReference>
<keyword evidence="4 11" id="KW-1133">Transmembrane helix</keyword>
<dbReference type="GO" id="GO:0007409">
    <property type="term" value="P:axonogenesis"/>
    <property type="evidence" value="ECO:0007669"/>
    <property type="project" value="TreeGrafter"/>
</dbReference>
<dbReference type="GO" id="GO:0008201">
    <property type="term" value="F:heparin binding"/>
    <property type="evidence" value="ECO:0007669"/>
    <property type="project" value="UniProtKB-UniRule"/>
</dbReference>
<keyword evidence="7" id="KW-0325">Glycoprotein</keyword>
<dbReference type="InterPro" id="IPR024329">
    <property type="entry name" value="Amyloid_glyco_E2_domain"/>
</dbReference>
<dbReference type="PANTHER" id="PTHR23103">
    <property type="entry name" value="ALZHEIMER'S DISEASE BETA-AMYLOID RELATED"/>
    <property type="match status" value="1"/>
</dbReference>
<dbReference type="PROSITE" id="PS51870">
    <property type="entry name" value="APP_E2"/>
    <property type="match status" value="1"/>
</dbReference>
<evidence type="ECO:0000256" key="10">
    <source>
        <dbReference type="SAM" id="MobiDB-lite"/>
    </source>
</evidence>
<keyword evidence="5 11" id="KW-0472">Membrane</keyword>
<dbReference type="InterPro" id="IPR015849">
    <property type="entry name" value="Amyloid_glyco_heparin-bd"/>
</dbReference>
<feature type="disulfide bond" evidence="8">
    <location>
        <begin position="40"/>
        <end position="63"/>
    </location>
</feature>
<dbReference type="PROSITE" id="PS00320">
    <property type="entry name" value="APP_INTRA"/>
    <property type="match status" value="1"/>
</dbReference>
<accession>A0AAN5DCK7</accession>
<evidence type="ECO:0000259" key="14">
    <source>
        <dbReference type="PROSITE" id="PS51870"/>
    </source>
</evidence>
<dbReference type="SMART" id="SM00006">
    <property type="entry name" value="A4_EXTRA"/>
    <property type="match status" value="1"/>
</dbReference>
<dbReference type="InterPro" id="IPR019744">
    <property type="entry name" value="APP_CUBD_CS"/>
</dbReference>
<feature type="disulfide bond" evidence="8">
    <location>
        <begin position="99"/>
        <end position="106"/>
    </location>
</feature>
<dbReference type="SUPFAM" id="SSF109843">
    <property type="entry name" value="CAPPD, an extracellular domain of amyloid beta A4 protein"/>
    <property type="match status" value="1"/>
</dbReference>
<dbReference type="AlphaFoldDB" id="A0AAN5DCK7"/>
<feature type="region of interest" description="Disordered" evidence="10">
    <location>
        <begin position="580"/>
        <end position="607"/>
    </location>
</feature>
<comment type="subcellular location">
    <subcellularLocation>
        <location evidence="1">Membrane</location>
        <topology evidence="1">Single-pass type I membrane protein</topology>
    </subcellularLocation>
</comment>
<dbReference type="SUPFAM" id="SSF56491">
    <property type="entry name" value="A heparin-binding domain"/>
    <property type="match status" value="1"/>
</dbReference>
<dbReference type="Pfam" id="PF12925">
    <property type="entry name" value="APP_E2"/>
    <property type="match status" value="1"/>
</dbReference>
<dbReference type="Gene3D" id="2.30.29.30">
    <property type="entry name" value="Pleckstrin-homology domain (PH domain)/Phosphotyrosine-binding domain (PTB)"/>
    <property type="match status" value="1"/>
</dbReference>
<dbReference type="InterPro" id="IPR019543">
    <property type="entry name" value="APP_amyloid_C"/>
</dbReference>
<feature type="domain" description="E2" evidence="14">
    <location>
        <begin position="243"/>
        <end position="445"/>
    </location>
</feature>
<dbReference type="GO" id="GO:0046914">
    <property type="term" value="F:transition metal ion binding"/>
    <property type="evidence" value="ECO:0007669"/>
    <property type="project" value="InterPro"/>
</dbReference>
<comment type="caution">
    <text evidence="15">The sequence shown here is derived from an EMBL/GenBank/DDBJ whole genome shotgun (WGS) entry which is preliminary data.</text>
</comment>
<feature type="compositionally biased region" description="Acidic residues" evidence="10">
    <location>
        <begin position="530"/>
        <end position="548"/>
    </location>
</feature>
<feature type="region of interest" description="Disordered" evidence="10">
    <location>
        <begin position="207"/>
        <end position="243"/>
    </location>
</feature>
<dbReference type="GO" id="GO:0016020">
    <property type="term" value="C:membrane"/>
    <property type="evidence" value="ECO:0007669"/>
    <property type="project" value="UniProtKB-SubCell"/>
</dbReference>
<evidence type="ECO:0000256" key="6">
    <source>
        <dbReference type="ARBA" id="ARBA00023157"/>
    </source>
</evidence>
<dbReference type="InterPro" id="IPR019745">
    <property type="entry name" value="Amyloid_glyco_intracell_CS"/>
</dbReference>
<gene>
    <name evidence="15" type="ORF">PMAYCL1PPCAC_30395</name>
</gene>
<dbReference type="Gene3D" id="1.20.120.770">
    <property type="entry name" value="Amyloid precursor protein, E2 domain"/>
    <property type="match status" value="1"/>
</dbReference>
<dbReference type="GO" id="GO:0043025">
    <property type="term" value="C:neuronal cell body"/>
    <property type="evidence" value="ECO:0007669"/>
    <property type="project" value="TreeGrafter"/>
</dbReference>
<dbReference type="Gene3D" id="3.90.570.10">
    <property type="entry name" value="Amyloidogenic glycoprotein, heparin-binding domain"/>
    <property type="match status" value="1"/>
</dbReference>